<dbReference type="PANTHER" id="PTHR43591:SF24">
    <property type="entry name" value="2-METHOXY-6-POLYPRENYL-1,4-BENZOQUINOL METHYLASE, MITOCHONDRIAL"/>
    <property type="match status" value="1"/>
</dbReference>
<dbReference type="SUPFAM" id="SSF53335">
    <property type="entry name" value="S-adenosyl-L-methionine-dependent methyltransferases"/>
    <property type="match status" value="1"/>
</dbReference>
<dbReference type="PANTHER" id="PTHR43591">
    <property type="entry name" value="METHYLTRANSFERASE"/>
    <property type="match status" value="1"/>
</dbReference>
<keyword evidence="3" id="KW-1185">Reference proteome</keyword>
<reference evidence="2 3" key="1">
    <citation type="submission" date="2019-06" db="EMBL/GenBank/DDBJ databases">
        <title>Sequencing the genomes of 1000 actinobacteria strains.</title>
        <authorList>
            <person name="Klenk H.-P."/>
        </authorList>
    </citation>
    <scope>NUCLEOTIDE SEQUENCE [LARGE SCALE GENOMIC DNA]</scope>
    <source>
        <strain evidence="2 3">DSM 43186</strain>
    </source>
</reference>
<accession>A0A543IW86</accession>
<gene>
    <name evidence="2" type="ORF">FHX40_1528</name>
</gene>
<dbReference type="GO" id="GO:0008757">
    <property type="term" value="F:S-adenosylmethionine-dependent methyltransferase activity"/>
    <property type="evidence" value="ECO:0007669"/>
    <property type="project" value="InterPro"/>
</dbReference>
<evidence type="ECO:0000313" key="2">
    <source>
        <dbReference type="EMBL" id="TQM74844.1"/>
    </source>
</evidence>
<evidence type="ECO:0000313" key="3">
    <source>
        <dbReference type="Proteomes" id="UP000319213"/>
    </source>
</evidence>
<proteinExistence type="predicted"/>
<dbReference type="Proteomes" id="UP000319213">
    <property type="component" value="Unassembled WGS sequence"/>
</dbReference>
<comment type="caution">
    <text evidence="2">The sequence shown here is derived from an EMBL/GenBank/DDBJ whole genome shotgun (WGS) entry which is preliminary data.</text>
</comment>
<keyword evidence="2" id="KW-0489">Methyltransferase</keyword>
<dbReference type="Pfam" id="PF08241">
    <property type="entry name" value="Methyltransf_11"/>
    <property type="match status" value="1"/>
</dbReference>
<organism evidence="2 3">
    <name type="scientific">Thermopolyspora flexuosa</name>
    <dbReference type="NCBI Taxonomy" id="103836"/>
    <lineage>
        <taxon>Bacteria</taxon>
        <taxon>Bacillati</taxon>
        <taxon>Actinomycetota</taxon>
        <taxon>Actinomycetes</taxon>
        <taxon>Streptosporangiales</taxon>
        <taxon>Streptosporangiaceae</taxon>
        <taxon>Thermopolyspora</taxon>
    </lineage>
</organism>
<dbReference type="InterPro" id="IPR013216">
    <property type="entry name" value="Methyltransf_11"/>
</dbReference>
<dbReference type="RefSeq" id="WP_142258954.1">
    <property type="nucleotide sequence ID" value="NZ_BMPV01000003.1"/>
</dbReference>
<dbReference type="AlphaFoldDB" id="A0A543IW86"/>
<evidence type="ECO:0000259" key="1">
    <source>
        <dbReference type="Pfam" id="PF08241"/>
    </source>
</evidence>
<protein>
    <submittedName>
        <fullName evidence="2">Methyltransferase family protein</fullName>
    </submittedName>
</protein>
<dbReference type="Gene3D" id="3.40.50.150">
    <property type="entry name" value="Vaccinia Virus protein VP39"/>
    <property type="match status" value="1"/>
</dbReference>
<dbReference type="InterPro" id="IPR029063">
    <property type="entry name" value="SAM-dependent_MTases_sf"/>
</dbReference>
<dbReference type="CDD" id="cd02440">
    <property type="entry name" value="AdoMet_MTases"/>
    <property type="match status" value="1"/>
</dbReference>
<dbReference type="OrthoDB" id="65624at2"/>
<sequence>MKARPWAVAATTAAIAIGAAIGGTVWRRRHRDPLSYTQRFRVQIPRPLITRGHLFEMLDPRPGERILEVGPGYGYYSLSVADRLGPKGKLDILDIQPRMLRHTLRSARRLRTRNLVAACGSVEALPYRDEVFDGAFLVTVLGEVNDPAAAMRELFRVIRPGGRLVVGETFADPDWVSPQSLHRLATAAGFRFESRTGPRLGYFSKFIRPPLGEMGLRYVKSAGKTV</sequence>
<feature type="domain" description="Methyltransferase type 11" evidence="1">
    <location>
        <begin position="67"/>
        <end position="166"/>
    </location>
</feature>
<dbReference type="EMBL" id="VFPQ01000001">
    <property type="protein sequence ID" value="TQM74844.1"/>
    <property type="molecule type" value="Genomic_DNA"/>
</dbReference>
<name>A0A543IW86_9ACTN</name>
<dbReference type="GO" id="GO:0032259">
    <property type="term" value="P:methylation"/>
    <property type="evidence" value="ECO:0007669"/>
    <property type="project" value="UniProtKB-KW"/>
</dbReference>
<keyword evidence="2" id="KW-0808">Transferase</keyword>